<sequence>MQTQIARAGEQLDRGIGLPGAMSANILNMVGIGPFLTIPLALAAMGGPQAMLGWIMGAILCLCDGMVWAELGSTLPHSGGPYHYLLQAFGPTRWGRLISFLFLWQALLIGPLSIASGAVGFGEYANFVVPHLRHHDLVLLAMALCLVNTWILYRNIRSIGTLSVVITTAVLGTCAWIVISGIFHFNSAIAFSFPPHAFQPSRAFWFGLGSSTLIAVYDYGGYNNVCMLGGEVRNPRKTIPRAVIYSIILVAVLYLAMNLSILGTVPWQQGQHSRAIVADYMQMLYGRSGGVVVAVLILVASWGSALAILLGFSRVPYTAAVDGQFFKPFARLHPKGRFPSTSLLVMGGLSALACIFSLSDLISVLIVVQTMFQFIAQCMGVVLLRRKTRLSTDIYRMPLYPLPAIVALVGWLYIVLSSKVTHIAIGLAMAAVGAAVYLLEARRKQEWPFYEQHEV</sequence>
<accession>A0AAU7DAG5</accession>
<evidence type="ECO:0000313" key="7">
    <source>
        <dbReference type="EMBL" id="XBH10333.1"/>
    </source>
</evidence>
<feature type="transmembrane region" description="Helical" evidence="6">
    <location>
        <begin position="397"/>
        <end position="414"/>
    </location>
</feature>
<feature type="transmembrane region" description="Helical" evidence="6">
    <location>
        <begin position="21"/>
        <end position="45"/>
    </location>
</feature>
<organism evidence="7">
    <name type="scientific">Edaphobacter paludis</name>
    <dbReference type="NCBI Taxonomy" id="3035702"/>
    <lineage>
        <taxon>Bacteria</taxon>
        <taxon>Pseudomonadati</taxon>
        <taxon>Acidobacteriota</taxon>
        <taxon>Terriglobia</taxon>
        <taxon>Terriglobales</taxon>
        <taxon>Acidobacteriaceae</taxon>
        <taxon>Edaphobacter</taxon>
    </lineage>
</organism>
<feature type="transmembrane region" description="Helical" evidence="6">
    <location>
        <begin position="94"/>
        <end position="114"/>
    </location>
</feature>
<reference evidence="7" key="1">
    <citation type="submission" date="2023-03" db="EMBL/GenBank/DDBJ databases">
        <title>Edaphobacter sp.</title>
        <authorList>
            <person name="Huber K.J."/>
            <person name="Papendorf J."/>
            <person name="Pilke C."/>
            <person name="Bunk B."/>
            <person name="Sproeer C."/>
            <person name="Pester M."/>
        </authorList>
    </citation>
    <scope>NUCLEOTIDE SEQUENCE</scope>
    <source>
        <strain evidence="7">DSM 109919</strain>
        <strain evidence="8">DSM 109920</strain>
    </source>
</reference>
<feature type="transmembrane region" description="Helical" evidence="6">
    <location>
        <begin position="203"/>
        <end position="222"/>
    </location>
</feature>
<evidence type="ECO:0000256" key="1">
    <source>
        <dbReference type="ARBA" id="ARBA00004651"/>
    </source>
</evidence>
<accession>A0AAU7CZE6</accession>
<dbReference type="RefSeq" id="WP_348267840.1">
    <property type="nucleotide sequence ID" value="NZ_CP121194.1"/>
</dbReference>
<evidence type="ECO:0000256" key="4">
    <source>
        <dbReference type="ARBA" id="ARBA00022989"/>
    </source>
</evidence>
<evidence type="ECO:0000313" key="8">
    <source>
        <dbReference type="EMBL" id="XBH13771.1"/>
    </source>
</evidence>
<feature type="transmembrane region" description="Helical" evidence="6">
    <location>
        <begin position="242"/>
        <end position="262"/>
    </location>
</feature>
<evidence type="ECO:0000256" key="2">
    <source>
        <dbReference type="ARBA" id="ARBA00022475"/>
    </source>
</evidence>
<dbReference type="InterPro" id="IPR002293">
    <property type="entry name" value="AA/rel_permease1"/>
</dbReference>
<dbReference type="EMBL" id="CP121195">
    <property type="protein sequence ID" value="XBH13771.1"/>
    <property type="molecule type" value="Genomic_DNA"/>
</dbReference>
<dbReference type="GO" id="GO:0022857">
    <property type="term" value="F:transmembrane transporter activity"/>
    <property type="evidence" value="ECO:0007669"/>
    <property type="project" value="InterPro"/>
</dbReference>
<dbReference type="Pfam" id="PF13520">
    <property type="entry name" value="AA_permease_2"/>
    <property type="match status" value="1"/>
</dbReference>
<comment type="subcellular location">
    <subcellularLocation>
        <location evidence="1">Cell membrane</location>
        <topology evidence="1">Multi-pass membrane protein</topology>
    </subcellularLocation>
</comment>
<feature type="transmembrane region" description="Helical" evidence="6">
    <location>
        <begin position="51"/>
        <end position="73"/>
    </location>
</feature>
<dbReference type="PANTHER" id="PTHR42770">
    <property type="entry name" value="AMINO ACID TRANSPORTER-RELATED"/>
    <property type="match status" value="1"/>
</dbReference>
<keyword evidence="4 6" id="KW-1133">Transmembrane helix</keyword>
<keyword evidence="3 6" id="KW-0812">Transmembrane</keyword>
<evidence type="ECO:0000256" key="3">
    <source>
        <dbReference type="ARBA" id="ARBA00022692"/>
    </source>
</evidence>
<feature type="transmembrane region" description="Helical" evidence="6">
    <location>
        <begin position="291"/>
        <end position="317"/>
    </location>
</feature>
<dbReference type="GO" id="GO:0005886">
    <property type="term" value="C:plasma membrane"/>
    <property type="evidence" value="ECO:0007669"/>
    <property type="project" value="UniProtKB-SubCell"/>
</dbReference>
<gene>
    <name evidence="7" type="ORF">P4G45_01015</name>
    <name evidence="8" type="ORF">P8936_01030</name>
</gene>
<feature type="transmembrane region" description="Helical" evidence="6">
    <location>
        <begin position="364"/>
        <end position="385"/>
    </location>
</feature>
<evidence type="ECO:0000256" key="5">
    <source>
        <dbReference type="ARBA" id="ARBA00023136"/>
    </source>
</evidence>
<dbReference type="EMBL" id="CP121194">
    <property type="protein sequence ID" value="XBH10333.1"/>
    <property type="molecule type" value="Genomic_DNA"/>
</dbReference>
<keyword evidence="5 6" id="KW-0472">Membrane</keyword>
<dbReference type="InterPro" id="IPR050367">
    <property type="entry name" value="APC_superfamily"/>
</dbReference>
<feature type="transmembrane region" description="Helical" evidence="6">
    <location>
        <begin position="420"/>
        <end position="439"/>
    </location>
</feature>
<feature type="transmembrane region" description="Helical" evidence="6">
    <location>
        <begin position="134"/>
        <end position="153"/>
    </location>
</feature>
<dbReference type="AlphaFoldDB" id="A0AAU7CZE6"/>
<dbReference type="PIRSF" id="PIRSF006060">
    <property type="entry name" value="AA_transporter"/>
    <property type="match status" value="1"/>
</dbReference>
<evidence type="ECO:0000256" key="6">
    <source>
        <dbReference type="SAM" id="Phobius"/>
    </source>
</evidence>
<dbReference type="Gene3D" id="1.20.1740.10">
    <property type="entry name" value="Amino acid/polyamine transporter I"/>
    <property type="match status" value="1"/>
</dbReference>
<dbReference type="KEGG" id="epl:P4G45_01015"/>
<keyword evidence="2" id="KW-1003">Cell membrane</keyword>
<name>A0AAU7CZE6_9BACT</name>
<feature type="transmembrane region" description="Helical" evidence="6">
    <location>
        <begin position="338"/>
        <end position="358"/>
    </location>
</feature>
<feature type="transmembrane region" description="Helical" evidence="6">
    <location>
        <begin position="160"/>
        <end position="183"/>
    </location>
</feature>
<protein>
    <submittedName>
        <fullName evidence="7">APC family permease</fullName>
    </submittedName>
</protein>
<proteinExistence type="predicted"/>
<dbReference type="PANTHER" id="PTHR42770:SF7">
    <property type="entry name" value="MEMBRANE PROTEIN"/>
    <property type="match status" value="1"/>
</dbReference>